<evidence type="ECO:0000256" key="1">
    <source>
        <dbReference type="SAM" id="Phobius"/>
    </source>
</evidence>
<feature type="transmembrane region" description="Helical" evidence="1">
    <location>
        <begin position="202"/>
        <end position="220"/>
    </location>
</feature>
<keyword evidence="1" id="KW-1133">Transmembrane helix</keyword>
<keyword evidence="1" id="KW-0472">Membrane</keyword>
<evidence type="ECO:0000313" key="2">
    <source>
        <dbReference type="EMBL" id="XCB33755.1"/>
    </source>
</evidence>
<feature type="transmembrane region" description="Helical" evidence="1">
    <location>
        <begin position="61"/>
        <end position="83"/>
    </location>
</feature>
<feature type="transmembrane region" description="Helical" evidence="1">
    <location>
        <begin position="104"/>
        <end position="126"/>
    </location>
</feature>
<sequence>MNLSALDNLLWAAGFLGHVALLFVLLIRRRWEQFPILTCFAAYEAMVTITLFLVSRHGSQHAYAVTYWIFGGGDILFQLGLIFEISRVVLRPTGSWVRDARSSFVIAGVIGTAIAIGLCLAVKPLAHSTLGIWEVRGNLFTAFLDCELFLAMLYAANRLGLEWRNHVMALAQGVTAWAFGALVSDLAHIVLGWTREFHVLDYSLSFLYVAVLCYWIISFWRPETVRAPLSEEMKDYLVALHSRVQYDLQQVTQTRDRT</sequence>
<reference evidence="2" key="1">
    <citation type="submission" date="2023-08" db="EMBL/GenBank/DDBJ databases">
        <authorList>
            <person name="Messyasz A."/>
            <person name="Mannisto M.K."/>
            <person name="Kerkhof L.J."/>
            <person name="Haggblom M."/>
        </authorList>
    </citation>
    <scope>NUCLEOTIDE SEQUENCE</scope>
    <source>
        <strain evidence="2">X5P6</strain>
    </source>
</reference>
<keyword evidence="1" id="KW-0812">Transmembrane</keyword>
<dbReference type="EMBL" id="CP132942">
    <property type="protein sequence ID" value="XCB33755.1"/>
    <property type="molecule type" value="Genomic_DNA"/>
</dbReference>
<dbReference type="AlphaFoldDB" id="A0AAU7ZS43"/>
<dbReference type="KEGG" id="tpsc:RBB77_02390"/>
<name>A0AAU7ZS43_9BACT</name>
<dbReference type="RefSeq" id="WP_353064600.1">
    <property type="nucleotide sequence ID" value="NZ_CP132942.1"/>
</dbReference>
<accession>A0AAU7ZS43</accession>
<organism evidence="2">
    <name type="scientific">Tunturiibacter psychrotolerans</name>
    <dbReference type="NCBI Taxonomy" id="3069686"/>
    <lineage>
        <taxon>Bacteria</taxon>
        <taxon>Pseudomonadati</taxon>
        <taxon>Acidobacteriota</taxon>
        <taxon>Terriglobia</taxon>
        <taxon>Terriglobales</taxon>
        <taxon>Acidobacteriaceae</taxon>
        <taxon>Tunturiibacter</taxon>
    </lineage>
</organism>
<reference evidence="2" key="2">
    <citation type="journal article" date="2024" name="Environ. Microbiol.">
        <title>Genome analysis and description of Tunturibacter gen. nov. expands the diversity of Terriglobia in tundra soils.</title>
        <authorList>
            <person name="Messyasz A."/>
            <person name="Mannisto M.K."/>
            <person name="Kerkhof L.J."/>
            <person name="Haggblom M.M."/>
        </authorList>
    </citation>
    <scope>NUCLEOTIDE SEQUENCE</scope>
    <source>
        <strain evidence="2">X5P6</strain>
    </source>
</reference>
<feature type="transmembrane region" description="Helical" evidence="1">
    <location>
        <begin position="138"/>
        <end position="156"/>
    </location>
</feature>
<proteinExistence type="predicted"/>
<feature type="transmembrane region" description="Helical" evidence="1">
    <location>
        <begin position="34"/>
        <end position="55"/>
    </location>
</feature>
<feature type="transmembrane region" description="Helical" evidence="1">
    <location>
        <begin position="6"/>
        <end position="27"/>
    </location>
</feature>
<feature type="transmembrane region" description="Helical" evidence="1">
    <location>
        <begin position="168"/>
        <end position="190"/>
    </location>
</feature>
<gene>
    <name evidence="2" type="ORF">RBB77_02390</name>
</gene>
<protein>
    <submittedName>
        <fullName evidence="2">Uncharacterized protein</fullName>
    </submittedName>
</protein>